<dbReference type="InterPro" id="IPR001845">
    <property type="entry name" value="HTH_ArsR_DNA-bd_dom"/>
</dbReference>
<keyword evidence="1" id="KW-0805">Transcription regulation</keyword>
<evidence type="ECO:0000256" key="2">
    <source>
        <dbReference type="ARBA" id="ARBA00023125"/>
    </source>
</evidence>
<evidence type="ECO:0000256" key="1">
    <source>
        <dbReference type="ARBA" id="ARBA00023015"/>
    </source>
</evidence>
<dbReference type="InterPro" id="IPR036390">
    <property type="entry name" value="WH_DNA-bd_sf"/>
</dbReference>
<dbReference type="Pfam" id="PF12840">
    <property type="entry name" value="HTH_20"/>
    <property type="match status" value="1"/>
</dbReference>
<dbReference type="PANTHER" id="PTHR33154">
    <property type="entry name" value="TRANSCRIPTIONAL REGULATOR, ARSR FAMILY"/>
    <property type="match status" value="1"/>
</dbReference>
<gene>
    <name evidence="5" type="ORF">O6R05_07260</name>
</gene>
<keyword evidence="3" id="KW-0804">Transcription</keyword>
<reference evidence="5 6" key="1">
    <citation type="submission" date="2023-01" db="EMBL/GenBank/DDBJ databases">
        <authorList>
            <person name="Lee S.H."/>
            <person name="Jung H.S."/>
            <person name="Yun J.U."/>
        </authorList>
    </citation>
    <scope>NUCLEOTIDE SEQUENCE [LARGE SCALE GENOMIC DNA]</scope>
    <source>
        <strain evidence="5 6">CBA3646</strain>
    </source>
</reference>
<dbReference type="Proteomes" id="UP001210339">
    <property type="component" value="Chromosome"/>
</dbReference>
<organism evidence="5 6">
    <name type="scientific">Peptoniphilus equinus</name>
    <dbReference type="NCBI Taxonomy" id="3016343"/>
    <lineage>
        <taxon>Bacteria</taxon>
        <taxon>Bacillati</taxon>
        <taxon>Bacillota</taxon>
        <taxon>Tissierellia</taxon>
        <taxon>Tissierellales</taxon>
        <taxon>Peptoniphilaceae</taxon>
        <taxon>Peptoniphilus</taxon>
    </lineage>
</organism>
<keyword evidence="6" id="KW-1185">Reference proteome</keyword>
<dbReference type="InterPro" id="IPR011991">
    <property type="entry name" value="ArsR-like_HTH"/>
</dbReference>
<protein>
    <submittedName>
        <fullName evidence="5">Autorepressor SdpR family transcription factor</fullName>
    </submittedName>
</protein>
<dbReference type="Gene3D" id="1.10.10.10">
    <property type="entry name" value="Winged helix-like DNA-binding domain superfamily/Winged helix DNA-binding domain"/>
    <property type="match status" value="1"/>
</dbReference>
<dbReference type="InterPro" id="IPR047796">
    <property type="entry name" value="SdpR-like_repress"/>
</dbReference>
<dbReference type="SUPFAM" id="SSF46785">
    <property type="entry name" value="Winged helix' DNA-binding domain"/>
    <property type="match status" value="1"/>
</dbReference>
<dbReference type="NCBIfam" id="NF033788">
    <property type="entry name" value="HTH_metalloreg"/>
    <property type="match status" value="1"/>
</dbReference>
<name>A0ABY7QUE1_9FIRM</name>
<evidence type="ECO:0000313" key="6">
    <source>
        <dbReference type="Proteomes" id="UP001210339"/>
    </source>
</evidence>
<dbReference type="InterPro" id="IPR051081">
    <property type="entry name" value="HTH_MetalResp_TranReg"/>
</dbReference>
<keyword evidence="2" id="KW-0238">DNA-binding</keyword>
<dbReference type="InterPro" id="IPR036388">
    <property type="entry name" value="WH-like_DNA-bd_sf"/>
</dbReference>
<dbReference type="SMART" id="SM00418">
    <property type="entry name" value="HTH_ARSR"/>
    <property type="match status" value="1"/>
</dbReference>
<proteinExistence type="predicted"/>
<dbReference type="CDD" id="cd00090">
    <property type="entry name" value="HTH_ARSR"/>
    <property type="match status" value="1"/>
</dbReference>
<accession>A0ABY7QUE1</accession>
<feature type="domain" description="HTH arsR-type" evidence="4">
    <location>
        <begin position="1"/>
        <end position="89"/>
    </location>
</feature>
<dbReference type="RefSeq" id="WP_271191324.1">
    <property type="nucleotide sequence ID" value="NZ_CP115667.1"/>
</dbReference>
<dbReference type="NCBIfam" id="NF033789">
    <property type="entry name" value="repress_SdpR"/>
    <property type="match status" value="1"/>
</dbReference>
<dbReference type="EMBL" id="CP115667">
    <property type="protein sequence ID" value="WBW49793.1"/>
    <property type="molecule type" value="Genomic_DNA"/>
</dbReference>
<dbReference type="PANTHER" id="PTHR33154:SF33">
    <property type="entry name" value="TRANSCRIPTIONAL REPRESSOR SDPR"/>
    <property type="match status" value="1"/>
</dbReference>
<sequence>MSLEKTFKALADPKRREILDLLKAGDRTVGELGEAFDMTGATLSYHLNLLKEADLVIDSKVGNFRVYSLRTSVFEEILRYFMTFKERNDE</sequence>
<dbReference type="PRINTS" id="PR00778">
    <property type="entry name" value="HTHARSR"/>
</dbReference>
<evidence type="ECO:0000313" key="5">
    <source>
        <dbReference type="EMBL" id="WBW49793.1"/>
    </source>
</evidence>
<evidence type="ECO:0000256" key="3">
    <source>
        <dbReference type="ARBA" id="ARBA00023163"/>
    </source>
</evidence>
<dbReference type="PROSITE" id="PS50987">
    <property type="entry name" value="HTH_ARSR_2"/>
    <property type="match status" value="1"/>
</dbReference>
<evidence type="ECO:0000259" key="4">
    <source>
        <dbReference type="PROSITE" id="PS50987"/>
    </source>
</evidence>